<dbReference type="AlphaFoldDB" id="A0A024UJ42"/>
<organism evidence="3">
    <name type="scientific">Aphanomyces invadans</name>
    <dbReference type="NCBI Taxonomy" id="157072"/>
    <lineage>
        <taxon>Eukaryota</taxon>
        <taxon>Sar</taxon>
        <taxon>Stramenopiles</taxon>
        <taxon>Oomycota</taxon>
        <taxon>Saprolegniomycetes</taxon>
        <taxon>Saprolegniales</taxon>
        <taxon>Verrucalvaceae</taxon>
        <taxon>Aphanomyces</taxon>
    </lineage>
</organism>
<dbReference type="VEuPathDB" id="FungiDB:H310_02598"/>
<dbReference type="EMBL" id="KI913955">
    <property type="protein sequence ID" value="ETW06314.1"/>
    <property type="molecule type" value="Genomic_DNA"/>
</dbReference>
<evidence type="ECO:0000256" key="1">
    <source>
        <dbReference type="SAM" id="Coils"/>
    </source>
</evidence>
<accession>A0A024UJ42</accession>
<evidence type="ECO:0000256" key="2">
    <source>
        <dbReference type="SAM" id="MobiDB-lite"/>
    </source>
</evidence>
<dbReference type="GeneID" id="20079648"/>
<evidence type="ECO:0000313" key="3">
    <source>
        <dbReference type="EMBL" id="ETW06314.1"/>
    </source>
</evidence>
<feature type="coiled-coil region" evidence="1">
    <location>
        <begin position="57"/>
        <end position="119"/>
    </location>
</feature>
<dbReference type="eggNOG" id="ENOG502R342">
    <property type="taxonomic scope" value="Eukaryota"/>
</dbReference>
<dbReference type="RefSeq" id="XP_008864389.1">
    <property type="nucleotide sequence ID" value="XM_008866167.1"/>
</dbReference>
<proteinExistence type="predicted"/>
<name>A0A024UJ42_9STRA</name>
<feature type="region of interest" description="Disordered" evidence="2">
    <location>
        <begin position="519"/>
        <end position="539"/>
    </location>
</feature>
<dbReference type="OrthoDB" id="71637at2759"/>
<reference evidence="3" key="1">
    <citation type="submission" date="2013-12" db="EMBL/GenBank/DDBJ databases">
        <title>The Genome Sequence of Aphanomyces invadans NJM9701.</title>
        <authorList>
            <consortium name="The Broad Institute Genomics Platform"/>
            <person name="Russ C."/>
            <person name="Tyler B."/>
            <person name="van West P."/>
            <person name="Dieguez-Uribeondo J."/>
            <person name="Young S.K."/>
            <person name="Zeng Q."/>
            <person name="Gargeya S."/>
            <person name="Fitzgerald M."/>
            <person name="Abouelleil A."/>
            <person name="Alvarado L."/>
            <person name="Chapman S.B."/>
            <person name="Gainer-Dewar J."/>
            <person name="Goldberg J."/>
            <person name="Griggs A."/>
            <person name="Gujja S."/>
            <person name="Hansen M."/>
            <person name="Howarth C."/>
            <person name="Imamovic A."/>
            <person name="Ireland A."/>
            <person name="Larimer J."/>
            <person name="McCowan C."/>
            <person name="Murphy C."/>
            <person name="Pearson M."/>
            <person name="Poon T.W."/>
            <person name="Priest M."/>
            <person name="Roberts A."/>
            <person name="Saif S."/>
            <person name="Shea T."/>
            <person name="Sykes S."/>
            <person name="Wortman J."/>
            <person name="Nusbaum C."/>
            <person name="Birren B."/>
        </authorList>
    </citation>
    <scope>NUCLEOTIDE SEQUENCE [LARGE SCALE GENOMIC DNA]</scope>
    <source>
        <strain evidence="3">NJM9701</strain>
    </source>
</reference>
<keyword evidence="1" id="KW-0175">Coiled coil</keyword>
<feature type="coiled-coil region" evidence="1">
    <location>
        <begin position="286"/>
        <end position="334"/>
    </location>
</feature>
<gene>
    <name evidence="3" type="ORF">H310_02598</name>
</gene>
<sequence length="539" mass="60002">MMKIQRNDVDDLMFNGLGTPELWHNLSEELQGVKVLEHPRVQKKVLVKAIRMQTMALRCMAGEFDQLRDRLEAVEKEAIHGQKQLEKVNTKVLALEAALDGAKKRVVELEADIAKEAKRIDAVEHVDGQLKASYADKPPSVREDLKAVDRAVEAHKTVFDLFVAKVDHDMGTVKAAVDATNASIVAIETKLEQDEQVQVLTTDDIVHGNLPLSRWFEQYAEDNDRREAILKDTSDKFAKQSRGIHDMMNDTRKALDDNTTAVEDVQRALIDKADRVKVDLIIESKYEEIIEQLQKAMTAISDDEDEFKRNCRDLQDLVQNLAASKADKKDLLEVKEQVLYDSRVRQQVENLRAFIDLKMNREDVLSALKNKADKDEMQLLLKTLSDSMYAAVSKSAALSQEPDSAFLTKNSMHKRPGSLPSLEKDRCLACNSVLAPGHPNNSGPPMGSTYGGGFQTAAPGYEKGKGTIGPKPQPLPSLNFDSYLLGMDGHVYHGDADKPAVVHHTSSSDLLCSKMLKVVSSPNQNDRNDRPRSSGGRPS</sequence>
<protein>
    <submittedName>
        <fullName evidence="3">Uncharacterized protein</fullName>
    </submittedName>
</protein>